<name>A0A378LPJ9_9GAMM</name>
<dbReference type="EMBL" id="UGPB01000001">
    <property type="protein sequence ID" value="STY28856.1"/>
    <property type="molecule type" value="Genomic_DNA"/>
</dbReference>
<dbReference type="RefSeq" id="WP_031567607.1">
    <property type="nucleotide sequence ID" value="NZ_CAAAIS010000007.1"/>
</dbReference>
<proteinExistence type="predicted"/>
<dbReference type="AlphaFoldDB" id="A0A378LPJ9"/>
<sequence>MQSRLMHLRPYFNQKVLSSLSKTKTTFFGDKLDVTYATLSSKEKQMGAEQLHRCLPSSQDFLFRGTEGSKEVFEAMASDYLGMSSIQRRKAPSHDIVSYLVDNDSKYFFSTSPCKYAAQPYAGGISVFPCRGFIWVTGLPKVYTIPHKHLLLNEELFDNYTTRKIKELELDDKYYPIKDTAAKNNEVTVIIGAKKEDNWALKVSEDVMKVIQVRGPGRLFGKLMPSDEIVHIQDIENAGFKKRTWSLEVVFSDGNRMKDFEKMNLRARQLGLIRKDERLITLQDAESIVNSEELNELNTQYTTPWTHRISKVHKDIPLGLKELLIPFITEEIKATGTLEEIHRKGRYQYI</sequence>
<accession>A0A378LPJ9</accession>
<organism evidence="1 2">
    <name type="scientific">Legionella wadsworthii</name>
    <dbReference type="NCBI Taxonomy" id="28088"/>
    <lineage>
        <taxon>Bacteria</taxon>
        <taxon>Pseudomonadati</taxon>
        <taxon>Pseudomonadota</taxon>
        <taxon>Gammaproteobacteria</taxon>
        <taxon>Legionellales</taxon>
        <taxon>Legionellaceae</taxon>
        <taxon>Legionella</taxon>
    </lineage>
</organism>
<evidence type="ECO:0000313" key="1">
    <source>
        <dbReference type="EMBL" id="STY28856.1"/>
    </source>
</evidence>
<dbReference type="Proteomes" id="UP000255297">
    <property type="component" value="Unassembled WGS sequence"/>
</dbReference>
<gene>
    <name evidence="1" type="ORF">NCTC11532_01033</name>
</gene>
<evidence type="ECO:0000313" key="2">
    <source>
        <dbReference type="Proteomes" id="UP000255297"/>
    </source>
</evidence>
<keyword evidence="2" id="KW-1185">Reference proteome</keyword>
<dbReference type="OrthoDB" id="5636194at2"/>
<reference evidence="1 2" key="1">
    <citation type="submission" date="2018-06" db="EMBL/GenBank/DDBJ databases">
        <authorList>
            <consortium name="Pathogen Informatics"/>
            <person name="Doyle S."/>
        </authorList>
    </citation>
    <scope>NUCLEOTIDE SEQUENCE [LARGE SCALE GENOMIC DNA]</scope>
    <source>
        <strain evidence="1 2">NCTC11532</strain>
    </source>
</reference>
<protein>
    <submittedName>
        <fullName evidence="1">Uncharacterized protein</fullName>
    </submittedName>
</protein>